<organism evidence="2 3">
    <name type="scientific">Somion occarium</name>
    <dbReference type="NCBI Taxonomy" id="3059160"/>
    <lineage>
        <taxon>Eukaryota</taxon>
        <taxon>Fungi</taxon>
        <taxon>Dikarya</taxon>
        <taxon>Basidiomycota</taxon>
        <taxon>Agaricomycotina</taxon>
        <taxon>Agaricomycetes</taxon>
        <taxon>Polyporales</taxon>
        <taxon>Cerrenaceae</taxon>
        <taxon>Somion</taxon>
    </lineage>
</organism>
<dbReference type="Proteomes" id="UP001497453">
    <property type="component" value="Chromosome 10"/>
</dbReference>
<name>A0ABP1CPG7_9APHY</name>
<proteinExistence type="predicted"/>
<keyword evidence="3" id="KW-1185">Reference proteome</keyword>
<evidence type="ECO:0000256" key="1">
    <source>
        <dbReference type="SAM" id="MobiDB-lite"/>
    </source>
</evidence>
<sequence length="238" mass="26899">MSETAETGPTASSRGRGRGKSRGGLGKYLRARGRGRGRGRPAEFRERLVLEDEQEIELDEEEAKEFEQKFARRQLGSNVDRYVEPEPELDSEGEQIVEPEVDLSSFLERQRLSGDEQLTVVAPNEDQDDIDISLAHHGVRAQVIANQRKGKVQQIEWDESLEILSREKATADATRELKERFRARTANQRARGSATKTSTRPTHRDKDYVNAPALPTDGPEPERSAKENMEEFLDDLLA</sequence>
<feature type="region of interest" description="Disordered" evidence="1">
    <location>
        <begin position="180"/>
        <end position="238"/>
    </location>
</feature>
<feature type="region of interest" description="Disordered" evidence="1">
    <location>
        <begin position="1"/>
        <end position="44"/>
    </location>
</feature>
<accession>A0ABP1CPG7</accession>
<feature type="compositionally biased region" description="Basic and acidic residues" evidence="1">
    <location>
        <begin position="220"/>
        <end position="229"/>
    </location>
</feature>
<dbReference type="EMBL" id="OZ037953">
    <property type="protein sequence ID" value="CAL1697580.1"/>
    <property type="molecule type" value="Genomic_DNA"/>
</dbReference>
<reference evidence="3" key="1">
    <citation type="submission" date="2024-04" db="EMBL/GenBank/DDBJ databases">
        <authorList>
            <person name="Shaw F."/>
            <person name="Minotto A."/>
        </authorList>
    </citation>
    <scope>NUCLEOTIDE SEQUENCE [LARGE SCALE GENOMIC DNA]</scope>
</reference>
<gene>
    <name evidence="2" type="ORF">GFSPODELE1_LOCUS1733</name>
</gene>
<feature type="compositionally biased region" description="Polar residues" evidence="1">
    <location>
        <begin position="185"/>
        <end position="200"/>
    </location>
</feature>
<protein>
    <submittedName>
        <fullName evidence="2">Uncharacterized protein</fullName>
    </submittedName>
</protein>
<feature type="region of interest" description="Disordered" evidence="1">
    <location>
        <begin position="76"/>
        <end position="95"/>
    </location>
</feature>
<feature type="compositionally biased region" description="Polar residues" evidence="1">
    <location>
        <begin position="1"/>
        <end position="11"/>
    </location>
</feature>
<evidence type="ECO:0000313" key="2">
    <source>
        <dbReference type="EMBL" id="CAL1697580.1"/>
    </source>
</evidence>
<feature type="compositionally biased region" description="Acidic residues" evidence="1">
    <location>
        <begin position="85"/>
        <end position="95"/>
    </location>
</feature>
<feature type="compositionally biased region" description="Basic residues" evidence="1">
    <location>
        <begin position="29"/>
        <end position="39"/>
    </location>
</feature>
<evidence type="ECO:0000313" key="3">
    <source>
        <dbReference type="Proteomes" id="UP001497453"/>
    </source>
</evidence>